<evidence type="ECO:0000256" key="3">
    <source>
        <dbReference type="RuleBase" id="RU004475"/>
    </source>
</evidence>
<keyword evidence="2 3" id="KW-0560">Oxidoreductase</keyword>
<dbReference type="AlphaFoldDB" id="A0AAW2ZMV3"/>
<gene>
    <name evidence="5" type="ORF">AKO1_009419</name>
</gene>
<protein>
    <submittedName>
        <fullName evidence="5">Sterol-4-alpha-carboxylate 3-dehydrogenase</fullName>
    </submittedName>
</protein>
<dbReference type="GO" id="GO:0016616">
    <property type="term" value="F:oxidoreductase activity, acting on the CH-OH group of donors, NAD or NADP as acceptor"/>
    <property type="evidence" value="ECO:0007669"/>
    <property type="project" value="InterPro"/>
</dbReference>
<comment type="caution">
    <text evidence="5">The sequence shown here is derived from an EMBL/GenBank/DDBJ whole genome shotgun (WGS) entry which is preliminary data.</text>
</comment>
<dbReference type="InterPro" id="IPR002225">
    <property type="entry name" value="3Beta_OHSteriod_DH/Estase"/>
</dbReference>
<sequence>MAHQERCLVIGGNGFLGRHIVEDLIAKGKKVAVFDINKSAAYDEVKVLKDNVKSFYKGSINNKEVRNVVGVDDFMVEFQVSVVYHTASPSAFAPADILKLVNIDGTKTLLEACREVESVKVFVLISSASVVYEGKDVNNVDETAPYALKGYNPYTDTKIEQEKIVLRENKKAQFMTVSIRPASIFGEWDPLLLPQVAQHRPKFFVGTGLNKMDFTYAKNISHACMLAVDNIENVNGEAFFITNDDAVSFWGFLGDMLTDIGYERPYIRVPASIIYVVGLIVWFFCFVLNTLSFGNLNLQVPTPISSDKLAYFTTERRFSCNKAKKRIGYKPLYNMEQARRRTTEWYKNEFMDKKNK</sequence>
<dbReference type="InterPro" id="IPR050177">
    <property type="entry name" value="Lipid_A_modif_metabolic_enz"/>
</dbReference>
<dbReference type="PANTHER" id="PTHR43245">
    <property type="entry name" value="BIFUNCTIONAL POLYMYXIN RESISTANCE PROTEIN ARNA"/>
    <property type="match status" value="1"/>
</dbReference>
<evidence type="ECO:0000313" key="6">
    <source>
        <dbReference type="Proteomes" id="UP001431209"/>
    </source>
</evidence>
<keyword evidence="6" id="KW-1185">Reference proteome</keyword>
<feature type="domain" description="3-beta hydroxysteroid dehydrogenase/isomerase" evidence="4">
    <location>
        <begin position="8"/>
        <end position="266"/>
    </location>
</feature>
<keyword evidence="3" id="KW-0812">Transmembrane</keyword>
<dbReference type="Pfam" id="PF01073">
    <property type="entry name" value="3Beta_HSD"/>
    <property type="match status" value="1"/>
</dbReference>
<comment type="similarity">
    <text evidence="1 3">Belongs to the 3-beta-HSD family.</text>
</comment>
<organism evidence="5 6">
    <name type="scientific">Acrasis kona</name>
    <dbReference type="NCBI Taxonomy" id="1008807"/>
    <lineage>
        <taxon>Eukaryota</taxon>
        <taxon>Discoba</taxon>
        <taxon>Heterolobosea</taxon>
        <taxon>Tetramitia</taxon>
        <taxon>Eutetramitia</taxon>
        <taxon>Acrasidae</taxon>
        <taxon>Acrasis</taxon>
    </lineage>
</organism>
<evidence type="ECO:0000259" key="4">
    <source>
        <dbReference type="Pfam" id="PF01073"/>
    </source>
</evidence>
<keyword evidence="3" id="KW-0472">Membrane</keyword>
<evidence type="ECO:0000313" key="5">
    <source>
        <dbReference type="EMBL" id="KAL0490034.1"/>
    </source>
</evidence>
<dbReference type="InterPro" id="IPR036291">
    <property type="entry name" value="NAD(P)-bd_dom_sf"/>
</dbReference>
<dbReference type="PANTHER" id="PTHR43245:SF51">
    <property type="entry name" value="SHORT CHAIN DEHYDROGENASE_REDUCTASE FAMILY 42E, MEMBER 2"/>
    <property type="match status" value="1"/>
</dbReference>
<evidence type="ECO:0000256" key="1">
    <source>
        <dbReference type="ARBA" id="ARBA00009219"/>
    </source>
</evidence>
<feature type="transmembrane region" description="Helical" evidence="3">
    <location>
        <begin position="273"/>
        <end position="291"/>
    </location>
</feature>
<dbReference type="GO" id="GO:0006694">
    <property type="term" value="P:steroid biosynthetic process"/>
    <property type="evidence" value="ECO:0007669"/>
    <property type="project" value="InterPro"/>
</dbReference>
<dbReference type="Proteomes" id="UP001431209">
    <property type="component" value="Unassembled WGS sequence"/>
</dbReference>
<proteinExistence type="inferred from homology"/>
<dbReference type="Gene3D" id="3.40.50.720">
    <property type="entry name" value="NAD(P)-binding Rossmann-like Domain"/>
    <property type="match status" value="1"/>
</dbReference>
<evidence type="ECO:0000256" key="2">
    <source>
        <dbReference type="ARBA" id="ARBA00023002"/>
    </source>
</evidence>
<dbReference type="SUPFAM" id="SSF51735">
    <property type="entry name" value="NAD(P)-binding Rossmann-fold domains"/>
    <property type="match status" value="1"/>
</dbReference>
<name>A0AAW2ZMV3_9EUKA</name>
<reference evidence="5 6" key="1">
    <citation type="submission" date="2024-03" db="EMBL/GenBank/DDBJ databases">
        <title>The Acrasis kona genome and developmental transcriptomes reveal deep origins of eukaryotic multicellular pathways.</title>
        <authorList>
            <person name="Sheikh S."/>
            <person name="Fu C.-J."/>
            <person name="Brown M.W."/>
            <person name="Baldauf S.L."/>
        </authorList>
    </citation>
    <scope>NUCLEOTIDE SEQUENCE [LARGE SCALE GENOMIC DNA]</scope>
    <source>
        <strain evidence="5 6">ATCC MYA-3509</strain>
    </source>
</reference>
<accession>A0AAW2ZMV3</accession>
<dbReference type="EMBL" id="JAOPGA020001632">
    <property type="protein sequence ID" value="KAL0490034.1"/>
    <property type="molecule type" value="Genomic_DNA"/>
</dbReference>
<keyword evidence="3" id="KW-1133">Transmembrane helix</keyword>